<evidence type="ECO:0000313" key="19">
    <source>
        <dbReference type="EMBL" id="SDM76182.1"/>
    </source>
</evidence>
<sequence length="702" mass="78535">MEQDVSNASSGRKHLHRYRHGIAHKDLTVAFIGNPNCGKTTLFNAYTGANLKVANWPGVTVEKVEGSVVDHGVTIHLVDLPGTYSLTSYTMEEQVSRNFILSDEVDVIIDVVDASALERNLYLTLQLLELGKPVVMALNMMDIVEKRGMEIDLHRLPEMLGIPIIPVSALKRRGLSVLLHAAIHHRDHVHPDRLVHDHSSHTRHRHNHHSEFAMVYSDLLEDKIDVIKEQLKLQYPQMFNHRWHALKLLEQDAEVTRNYPIDEKGRIVDRSYETDIINQKYDFIEEIIHEVVVNREEKVAATEYADRILTNRWLSIPVFLLIMAGVFFLTFYVGDYLKSYFELALDVISAQATSGLTLLGANDMLISLVVEGIIAGVGGILTFLPNICILFLTLAFLEDSGYMSRVAFIMNDIMERLGLSGRAFIPMILGFGCSVPAIMASRALENKTDRYRTMLVTPFMSCSARLPIYILFSGMFFPQNSMLAAYSMYIIGIVVALLSLLGMNLVEKRTQENALLIELPEYKRPSSRTVGIYVWEKVKDYLSRAGTIIFAASIIMWFILNFGPGGYGEMTNSYGALMGKWLVPIFAPIGLGYWQISLALIAGISAKEVVVSSFVVLFDGLNINSGAALMSLAGTLGSVGFTPLNAYCMMLFSLLYIPCAATLATVHSESHSWKWTIFSAVFQIAVAWIVTFIVYQVGSRIL</sequence>
<dbReference type="STRING" id="349095.SAMN05660299_01485"/>
<evidence type="ECO:0000256" key="15">
    <source>
        <dbReference type="PIRSR" id="PIRSR603373-1"/>
    </source>
</evidence>
<keyword evidence="11" id="KW-0406">Ion transport</keyword>
<dbReference type="GO" id="GO:0005525">
    <property type="term" value="F:GTP binding"/>
    <property type="evidence" value="ECO:0007669"/>
    <property type="project" value="UniProtKB-KW"/>
</dbReference>
<evidence type="ECO:0000256" key="12">
    <source>
        <dbReference type="ARBA" id="ARBA00023134"/>
    </source>
</evidence>
<feature type="transmembrane region" description="Helical" evidence="17">
    <location>
        <begin position="483"/>
        <end position="506"/>
    </location>
</feature>
<evidence type="ECO:0000256" key="17">
    <source>
        <dbReference type="RuleBase" id="RU362098"/>
    </source>
</evidence>
<keyword evidence="16" id="KW-0479">Metal-binding</keyword>
<evidence type="ECO:0000256" key="13">
    <source>
        <dbReference type="ARBA" id="ARBA00023136"/>
    </source>
</evidence>
<organism evidence="19 20">
    <name type="scientific">Megasphaera paucivorans</name>
    <dbReference type="NCBI Taxonomy" id="349095"/>
    <lineage>
        <taxon>Bacteria</taxon>
        <taxon>Bacillati</taxon>
        <taxon>Bacillota</taxon>
        <taxon>Negativicutes</taxon>
        <taxon>Veillonellales</taxon>
        <taxon>Veillonellaceae</taxon>
        <taxon>Megasphaera</taxon>
    </lineage>
</organism>
<feature type="binding site" evidence="15">
    <location>
        <begin position="33"/>
        <end position="40"/>
    </location>
    <ligand>
        <name>GTP</name>
        <dbReference type="ChEBI" id="CHEBI:37565"/>
        <label>1</label>
    </ligand>
</feature>
<dbReference type="InterPro" id="IPR027417">
    <property type="entry name" value="P-loop_NTPase"/>
</dbReference>
<dbReference type="RefSeq" id="WP_245675111.1">
    <property type="nucleotide sequence ID" value="NZ_FNHQ01000013.1"/>
</dbReference>
<dbReference type="PRINTS" id="PR00326">
    <property type="entry name" value="GTP1OBG"/>
</dbReference>
<evidence type="ECO:0000256" key="7">
    <source>
        <dbReference type="ARBA" id="ARBA00022692"/>
    </source>
</evidence>
<dbReference type="InterPro" id="IPR006073">
    <property type="entry name" value="GTP-bd"/>
</dbReference>
<evidence type="ECO:0000256" key="8">
    <source>
        <dbReference type="ARBA" id="ARBA00022741"/>
    </source>
</evidence>
<dbReference type="PROSITE" id="PS51711">
    <property type="entry name" value="G_FEOB"/>
    <property type="match status" value="1"/>
</dbReference>
<feature type="transmembrane region" description="Helical" evidence="17">
    <location>
        <begin position="609"/>
        <end position="632"/>
    </location>
</feature>
<feature type="transmembrane region" description="Helical" evidence="17">
    <location>
        <begin position="581"/>
        <end position="602"/>
    </location>
</feature>
<dbReference type="Pfam" id="PF02421">
    <property type="entry name" value="FeoB_N"/>
    <property type="match status" value="1"/>
</dbReference>
<dbReference type="GO" id="GO:0046872">
    <property type="term" value="F:metal ion binding"/>
    <property type="evidence" value="ECO:0007669"/>
    <property type="project" value="UniProtKB-KW"/>
</dbReference>
<accession>A0A1G9VV53</accession>
<dbReference type="InterPro" id="IPR011640">
    <property type="entry name" value="Fe2_transport_prot_B_C"/>
</dbReference>
<evidence type="ECO:0000256" key="6">
    <source>
        <dbReference type="ARBA" id="ARBA00022519"/>
    </source>
</evidence>
<keyword evidence="8 15" id="KW-0547">Nucleotide-binding</keyword>
<dbReference type="SUPFAM" id="SSF52540">
    <property type="entry name" value="P-loop containing nucleoside triphosphate hydrolases"/>
    <property type="match status" value="1"/>
</dbReference>
<dbReference type="AlphaFoldDB" id="A0A1G9VV53"/>
<evidence type="ECO:0000256" key="11">
    <source>
        <dbReference type="ARBA" id="ARBA00023065"/>
    </source>
</evidence>
<feature type="binding site" evidence="15">
    <location>
        <begin position="139"/>
        <end position="142"/>
    </location>
    <ligand>
        <name>GTP</name>
        <dbReference type="ChEBI" id="CHEBI:37565"/>
        <label>1</label>
    </ligand>
</feature>
<dbReference type="PANTHER" id="PTHR43185:SF1">
    <property type="entry name" value="FE(2+) TRANSPORTER FEOB"/>
    <property type="match status" value="1"/>
</dbReference>
<keyword evidence="3 17" id="KW-0813">Transport</keyword>
<feature type="binding site" evidence="16">
    <location>
        <position position="47"/>
    </location>
    <ligand>
        <name>Mg(2+)</name>
        <dbReference type="ChEBI" id="CHEBI:18420"/>
        <label>2</label>
    </ligand>
</feature>
<dbReference type="GO" id="GO:0005886">
    <property type="term" value="C:plasma membrane"/>
    <property type="evidence" value="ECO:0007669"/>
    <property type="project" value="UniProtKB-SubCell"/>
</dbReference>
<dbReference type="FunFam" id="3.40.50.300:FF:000426">
    <property type="entry name" value="Ferrous iron transport protein B"/>
    <property type="match status" value="1"/>
</dbReference>
<evidence type="ECO:0000256" key="16">
    <source>
        <dbReference type="PIRSR" id="PIRSR603373-2"/>
    </source>
</evidence>
<proteinExistence type="inferred from homology"/>
<evidence type="ECO:0000256" key="2">
    <source>
        <dbReference type="ARBA" id="ARBA00004429"/>
    </source>
</evidence>
<dbReference type="InterPro" id="IPR003373">
    <property type="entry name" value="Fe2_transport_prot-B"/>
</dbReference>
<feature type="transmembrane region" description="Helical" evidence="17">
    <location>
        <begin position="675"/>
        <end position="697"/>
    </location>
</feature>
<protein>
    <recommendedName>
        <fullName evidence="14 17">Ferrous iron transport protein B</fullName>
    </recommendedName>
</protein>
<keyword evidence="7 17" id="KW-0812">Transmembrane</keyword>
<dbReference type="PANTHER" id="PTHR43185">
    <property type="entry name" value="FERROUS IRON TRANSPORT PROTEIN B"/>
    <property type="match status" value="1"/>
</dbReference>
<keyword evidence="13 17" id="KW-0472">Membrane</keyword>
<evidence type="ECO:0000256" key="3">
    <source>
        <dbReference type="ARBA" id="ARBA00022448"/>
    </source>
</evidence>
<keyword evidence="5 17" id="KW-0410">Iron transport</keyword>
<comment type="similarity">
    <text evidence="17">Belongs to the TRAFAC class TrmE-Era-EngA-EngB-Septin-like GTPase superfamily. FeoB GTPase (TC 9.A.8) family.</text>
</comment>
<keyword evidence="16" id="KW-0460">Magnesium</keyword>
<comment type="subcellular location">
    <subcellularLocation>
        <location evidence="2">Cell inner membrane</location>
        <topology evidence="2">Multi-pass membrane protein</topology>
    </subcellularLocation>
    <subcellularLocation>
        <location evidence="17">Cell membrane</location>
        <topology evidence="17">Multi-pass membrane protein</topology>
    </subcellularLocation>
</comment>
<dbReference type="NCBIfam" id="TIGR00231">
    <property type="entry name" value="small_GTP"/>
    <property type="match status" value="1"/>
</dbReference>
<evidence type="ECO:0000256" key="14">
    <source>
        <dbReference type="NCBIfam" id="TIGR00437"/>
    </source>
</evidence>
<keyword evidence="4" id="KW-1003">Cell membrane</keyword>
<dbReference type="Gene3D" id="1.10.287.1770">
    <property type="match status" value="1"/>
</dbReference>
<evidence type="ECO:0000259" key="18">
    <source>
        <dbReference type="PROSITE" id="PS51711"/>
    </source>
</evidence>
<dbReference type="InterPro" id="IPR041069">
    <property type="entry name" value="FeoB_Cyto"/>
</dbReference>
<keyword evidence="12 15" id="KW-0342">GTP-binding</keyword>
<evidence type="ECO:0000256" key="4">
    <source>
        <dbReference type="ARBA" id="ARBA00022475"/>
    </source>
</evidence>
<comment type="function">
    <text evidence="1 17">Probable transporter of a GTP-driven Fe(2+) uptake system.</text>
</comment>
<feature type="transmembrane region" description="Helical" evidence="17">
    <location>
        <begin position="644"/>
        <end position="663"/>
    </location>
</feature>
<feature type="transmembrane region" description="Helical" evidence="17">
    <location>
        <begin position="373"/>
        <end position="397"/>
    </location>
</feature>
<evidence type="ECO:0000256" key="5">
    <source>
        <dbReference type="ARBA" id="ARBA00022496"/>
    </source>
</evidence>
<reference evidence="19 20" key="1">
    <citation type="submission" date="2016-10" db="EMBL/GenBank/DDBJ databases">
        <authorList>
            <person name="de Groot N.N."/>
        </authorList>
    </citation>
    <scope>NUCLEOTIDE SEQUENCE [LARGE SCALE GENOMIC DNA]</scope>
    <source>
        <strain evidence="19 20">DSM 16981</strain>
    </source>
</reference>
<dbReference type="EMBL" id="FNHQ01000013">
    <property type="protein sequence ID" value="SDM76182.1"/>
    <property type="molecule type" value="Genomic_DNA"/>
</dbReference>
<dbReference type="Pfam" id="PF07664">
    <property type="entry name" value="FeoB_C"/>
    <property type="match status" value="1"/>
</dbReference>
<keyword evidence="10 17" id="KW-0408">Iron</keyword>
<evidence type="ECO:0000313" key="20">
    <source>
        <dbReference type="Proteomes" id="UP000199309"/>
    </source>
</evidence>
<feature type="binding site" evidence="16">
    <location>
        <position position="45"/>
    </location>
    <ligand>
        <name>Mg(2+)</name>
        <dbReference type="ChEBI" id="CHEBI:18420"/>
        <label>2</label>
    </ligand>
</feature>
<keyword evidence="6" id="KW-0997">Cell inner membrane</keyword>
<dbReference type="Pfam" id="PF07670">
    <property type="entry name" value="Gate"/>
    <property type="match status" value="2"/>
</dbReference>
<feature type="transmembrane region" description="Helical" evidence="17">
    <location>
        <begin position="423"/>
        <end position="444"/>
    </location>
</feature>
<evidence type="ECO:0000256" key="9">
    <source>
        <dbReference type="ARBA" id="ARBA00022989"/>
    </source>
</evidence>
<feature type="binding site" evidence="15">
    <location>
        <begin position="79"/>
        <end position="82"/>
    </location>
    <ligand>
        <name>GTP</name>
        <dbReference type="ChEBI" id="CHEBI:37565"/>
        <label>1</label>
    </ligand>
</feature>
<feature type="domain" description="FeoB-type G" evidence="18">
    <location>
        <begin position="26"/>
        <end position="188"/>
    </location>
</feature>
<name>A0A1G9VV53_9FIRM</name>
<dbReference type="CDD" id="cd01879">
    <property type="entry name" value="FeoB"/>
    <property type="match status" value="1"/>
</dbReference>
<feature type="binding site" evidence="15">
    <location>
        <begin position="58"/>
        <end position="62"/>
    </location>
    <ligand>
        <name>GTP</name>
        <dbReference type="ChEBI" id="CHEBI:37565"/>
        <label>1</label>
    </ligand>
</feature>
<keyword evidence="20" id="KW-1185">Reference proteome</keyword>
<dbReference type="InterPro" id="IPR011642">
    <property type="entry name" value="Gate_dom"/>
</dbReference>
<dbReference type="Proteomes" id="UP000199309">
    <property type="component" value="Unassembled WGS sequence"/>
</dbReference>
<feature type="binding site" evidence="16">
    <location>
        <position position="44"/>
    </location>
    <ligand>
        <name>Mg(2+)</name>
        <dbReference type="ChEBI" id="CHEBI:18420"/>
        <label>2</label>
    </ligand>
</feature>
<gene>
    <name evidence="19" type="ORF">SAMN05660299_01485</name>
</gene>
<feature type="binding site" evidence="16">
    <location>
        <position position="48"/>
    </location>
    <ligand>
        <name>Mg(2+)</name>
        <dbReference type="ChEBI" id="CHEBI:18420"/>
        <label>2</label>
    </ligand>
</feature>
<keyword evidence="9 17" id="KW-1133">Transmembrane helix</keyword>
<dbReference type="InterPro" id="IPR050860">
    <property type="entry name" value="FeoB_GTPase"/>
</dbReference>
<evidence type="ECO:0000256" key="1">
    <source>
        <dbReference type="ARBA" id="ARBA00003926"/>
    </source>
</evidence>
<dbReference type="Gene3D" id="3.40.50.300">
    <property type="entry name" value="P-loop containing nucleotide triphosphate hydrolases"/>
    <property type="match status" value="1"/>
</dbReference>
<dbReference type="GO" id="GO:0015093">
    <property type="term" value="F:ferrous iron transmembrane transporter activity"/>
    <property type="evidence" value="ECO:0007669"/>
    <property type="project" value="UniProtKB-UniRule"/>
</dbReference>
<feature type="transmembrane region" description="Helical" evidence="17">
    <location>
        <begin position="313"/>
        <end position="334"/>
    </location>
</feature>
<dbReference type="InterPro" id="IPR030389">
    <property type="entry name" value="G_FEOB_dom"/>
</dbReference>
<evidence type="ECO:0000256" key="10">
    <source>
        <dbReference type="ARBA" id="ARBA00023004"/>
    </source>
</evidence>
<dbReference type="Pfam" id="PF17910">
    <property type="entry name" value="FeoB_Cyto"/>
    <property type="match status" value="1"/>
</dbReference>
<dbReference type="InterPro" id="IPR005225">
    <property type="entry name" value="Small_GTP-bd"/>
</dbReference>
<dbReference type="NCBIfam" id="TIGR00437">
    <property type="entry name" value="feoB"/>
    <property type="match status" value="1"/>
</dbReference>
<feature type="transmembrane region" description="Helical" evidence="17">
    <location>
        <begin position="541"/>
        <end position="561"/>
    </location>
</feature>